<reference evidence="3" key="1">
    <citation type="journal article" date="2021" name="Front. Microbiol.">
        <title>Comprehensive Comparative Genomics and Phenotyping of Methylobacterium Species.</title>
        <authorList>
            <person name="Alessa O."/>
            <person name="Ogura Y."/>
            <person name="Fujitani Y."/>
            <person name="Takami H."/>
            <person name="Hayashi T."/>
            <person name="Sahin N."/>
            <person name="Tani A."/>
        </authorList>
    </citation>
    <scope>NUCLEOTIDE SEQUENCE</scope>
    <source>
        <strain evidence="3">DSM 14458</strain>
    </source>
</reference>
<keyword evidence="2" id="KW-0812">Transmembrane</keyword>
<name>A0ABQ4UWH5_9HYPH</name>
<proteinExistence type="predicted"/>
<feature type="region of interest" description="Disordered" evidence="1">
    <location>
        <begin position="1"/>
        <end position="23"/>
    </location>
</feature>
<gene>
    <name evidence="3" type="ORF">BGCPKDLD_2346</name>
</gene>
<evidence type="ECO:0008006" key="5">
    <source>
        <dbReference type="Google" id="ProtNLM"/>
    </source>
</evidence>
<feature type="region of interest" description="Disordered" evidence="1">
    <location>
        <begin position="157"/>
        <end position="184"/>
    </location>
</feature>
<dbReference type="PANTHER" id="PTHR38831:SF2">
    <property type="entry name" value="TYPE II SECRETION SYSTEM PROTEIN K"/>
    <property type="match status" value="1"/>
</dbReference>
<feature type="transmembrane region" description="Helical" evidence="2">
    <location>
        <begin position="30"/>
        <end position="54"/>
    </location>
</feature>
<dbReference type="EMBL" id="BPRE01000006">
    <property type="protein sequence ID" value="GJE75759.1"/>
    <property type="molecule type" value="Genomic_DNA"/>
</dbReference>
<evidence type="ECO:0000256" key="2">
    <source>
        <dbReference type="SAM" id="Phobius"/>
    </source>
</evidence>
<reference evidence="3" key="2">
    <citation type="submission" date="2021-08" db="EMBL/GenBank/DDBJ databases">
        <authorList>
            <person name="Tani A."/>
            <person name="Ola A."/>
            <person name="Ogura Y."/>
            <person name="Katsura K."/>
            <person name="Hayashi T."/>
        </authorList>
    </citation>
    <scope>NUCLEOTIDE SEQUENCE</scope>
    <source>
        <strain evidence="3">DSM 14458</strain>
    </source>
</reference>
<sequence>MPRRVAGARGEATGASMAARKAPGRDGRGGFILVAVLGVMALLASLLGGTTVLVRAAFEGVQAKSDDLALDGLVQAGLDLAAYELYGLKLAPAQIDGQEIRLDSGTVTLSVSDEAGRIDLNGADPALLASAYRAVGGRSLRPEEFAARVVAWRDRYEPKDEQGASKGALTAAPPRPDDGARPHRREGFRQVGELRWLPGVDPAEVEALAGLLTVNNPGGKVDVTSAPPPVLLALPGLQAPLVQQILALRRRPDGPDRLLSLLKGQERFVVTKGGSAHRVRLEARRGAGVTRRAEAVITRAPAKLAPYFVVEWSG</sequence>
<keyword evidence="4" id="KW-1185">Reference proteome</keyword>
<dbReference type="Proteomes" id="UP001055093">
    <property type="component" value="Unassembled WGS sequence"/>
</dbReference>
<dbReference type="PANTHER" id="PTHR38831">
    <property type="entry name" value="TYPE II SECRETION SYSTEM PROTEIN K"/>
    <property type="match status" value="1"/>
</dbReference>
<evidence type="ECO:0000313" key="4">
    <source>
        <dbReference type="Proteomes" id="UP001055093"/>
    </source>
</evidence>
<accession>A0ABQ4UWH5</accession>
<evidence type="ECO:0000313" key="3">
    <source>
        <dbReference type="EMBL" id="GJE75759.1"/>
    </source>
</evidence>
<keyword evidence="2" id="KW-0472">Membrane</keyword>
<keyword evidence="2" id="KW-1133">Transmembrane helix</keyword>
<evidence type="ECO:0000256" key="1">
    <source>
        <dbReference type="SAM" id="MobiDB-lite"/>
    </source>
</evidence>
<dbReference type="SUPFAM" id="SSF158544">
    <property type="entry name" value="GspK insert domain-like"/>
    <property type="match status" value="1"/>
</dbReference>
<comment type="caution">
    <text evidence="3">The sequence shown here is derived from an EMBL/GenBank/DDBJ whole genome shotgun (WGS) entry which is preliminary data.</text>
</comment>
<dbReference type="RefSeq" id="WP_238308006.1">
    <property type="nucleotide sequence ID" value="NZ_BPRE01000006.1"/>
</dbReference>
<dbReference type="InterPro" id="IPR005628">
    <property type="entry name" value="GspK"/>
</dbReference>
<dbReference type="InterPro" id="IPR038072">
    <property type="entry name" value="GspK_central_sf"/>
</dbReference>
<feature type="compositionally biased region" description="Basic and acidic residues" evidence="1">
    <location>
        <begin position="175"/>
        <end position="184"/>
    </location>
</feature>
<protein>
    <recommendedName>
        <fullName evidence="5">General secretion pathway protein K</fullName>
    </recommendedName>
</protein>
<organism evidence="3 4">
    <name type="scientific">Methylorubrum suomiense</name>
    <dbReference type="NCBI Taxonomy" id="144191"/>
    <lineage>
        <taxon>Bacteria</taxon>
        <taxon>Pseudomonadati</taxon>
        <taxon>Pseudomonadota</taxon>
        <taxon>Alphaproteobacteria</taxon>
        <taxon>Hyphomicrobiales</taxon>
        <taxon>Methylobacteriaceae</taxon>
        <taxon>Methylorubrum</taxon>
    </lineage>
</organism>